<name>A0A7H0XJX0_9PEZI</name>
<organism evidence="2">
    <name type="scientific">Diaporthe longicolla</name>
    <dbReference type="NCBI Taxonomy" id="54899"/>
    <lineage>
        <taxon>Eukaryota</taxon>
        <taxon>Fungi</taxon>
        <taxon>Dikarya</taxon>
        <taxon>Ascomycota</taxon>
        <taxon>Pezizomycotina</taxon>
        <taxon>Sordariomycetes</taxon>
        <taxon>Sordariomycetidae</taxon>
        <taxon>Diaporthales</taxon>
        <taxon>Diaporthaceae</taxon>
        <taxon>Diaporthe</taxon>
    </lineage>
</organism>
<dbReference type="PANTHER" id="PTHR36181">
    <property type="entry name" value="INTRON-ENCODED ENDONUCLEASE AI3-RELATED"/>
    <property type="match status" value="1"/>
</dbReference>
<dbReference type="GO" id="GO:0004519">
    <property type="term" value="F:endonuclease activity"/>
    <property type="evidence" value="ECO:0007669"/>
    <property type="project" value="InterPro"/>
</dbReference>
<keyword evidence="2" id="KW-0496">Mitochondrion</keyword>
<reference evidence="2" key="1">
    <citation type="submission" date="2020-05" db="EMBL/GenBank/DDBJ databases">
        <title>Mitochondrial genome of Phomopsis longicolla isolate MSPL 10-6, a fungus causing Phomopsis seed decay in soybean.</title>
        <authorList>
            <person name="Li S."/>
            <person name="Deng Y."/>
        </authorList>
    </citation>
    <scope>NUCLEOTIDE SEQUENCE</scope>
</reference>
<dbReference type="PANTHER" id="PTHR36181:SF4">
    <property type="entry name" value="LAGLIDADG ENDONUCLEASE"/>
    <property type="match status" value="1"/>
</dbReference>
<feature type="domain" description="Homing endonuclease LAGLIDADG" evidence="1">
    <location>
        <begin position="175"/>
        <end position="276"/>
    </location>
</feature>
<dbReference type="Gene3D" id="3.10.28.10">
    <property type="entry name" value="Homing endonucleases"/>
    <property type="match status" value="2"/>
</dbReference>
<proteinExistence type="predicted"/>
<sequence>MKIGLLVLFTKFLITCISSGLYITIHKSFEFSSFYSKFKEYYPDLKQPNSRFLEWLIGFSEGEGSFIIAKRGDLSFVVTQSSSDIEVLNYIRDNLGFGRVIKQSIKQNTHRFVIQDFKNVYLICLLFNGNMVFPTRKARFLTFLSTFNERLTRKNLNTITPLDNCVIPTLEDGWLSGISDGEGSFTCSLLSNSSAFRFRFILTQKWEANKCVFEHILRLLNKHSIEGGSAVVAHDADNVWELRINGLKNCKGLFIYFDNYNLISKKRDSYLKWKSLYNRLVNKDHLNNETRLELINLAKQINKTI</sequence>
<gene>
    <name evidence="2" type="primary">orf305</name>
</gene>
<protein>
    <recommendedName>
        <fullName evidence="1">Homing endonuclease LAGLIDADG domain-containing protein</fullName>
    </recommendedName>
</protein>
<dbReference type="SUPFAM" id="SSF55608">
    <property type="entry name" value="Homing endonucleases"/>
    <property type="match status" value="2"/>
</dbReference>
<feature type="domain" description="Homing endonuclease LAGLIDADG" evidence="1">
    <location>
        <begin position="56"/>
        <end position="144"/>
    </location>
</feature>
<dbReference type="InterPro" id="IPR051289">
    <property type="entry name" value="LAGLIDADG_Endonuclease"/>
</dbReference>
<geneLocation type="mitochondrion" evidence="2"/>
<dbReference type="Pfam" id="PF00961">
    <property type="entry name" value="LAGLIDADG_1"/>
    <property type="match status" value="2"/>
</dbReference>
<evidence type="ECO:0000259" key="1">
    <source>
        <dbReference type="Pfam" id="PF00961"/>
    </source>
</evidence>
<accession>A0A7H0XJX0</accession>
<dbReference type="InterPro" id="IPR004860">
    <property type="entry name" value="LAGLIDADG_dom"/>
</dbReference>
<dbReference type="EMBL" id="MT527962">
    <property type="protein sequence ID" value="QNR58501.1"/>
    <property type="molecule type" value="Genomic_DNA"/>
</dbReference>
<dbReference type="AlphaFoldDB" id="A0A7H0XJX0"/>
<dbReference type="GO" id="GO:0005739">
    <property type="term" value="C:mitochondrion"/>
    <property type="evidence" value="ECO:0007669"/>
    <property type="project" value="UniProtKB-ARBA"/>
</dbReference>
<evidence type="ECO:0000313" key="2">
    <source>
        <dbReference type="EMBL" id="QNR58501.1"/>
    </source>
</evidence>
<dbReference type="InterPro" id="IPR027434">
    <property type="entry name" value="Homing_endonucl"/>
</dbReference>